<evidence type="ECO:0008006" key="8">
    <source>
        <dbReference type="Google" id="ProtNLM"/>
    </source>
</evidence>
<evidence type="ECO:0000256" key="4">
    <source>
        <dbReference type="ARBA" id="ARBA00023204"/>
    </source>
</evidence>
<proteinExistence type="inferred from homology"/>
<dbReference type="GO" id="GO:0006310">
    <property type="term" value="P:DNA recombination"/>
    <property type="evidence" value="ECO:0007669"/>
    <property type="project" value="InterPro"/>
</dbReference>
<keyword evidence="4" id="KW-0234">DNA repair</keyword>
<sequence length="197" mass="21757">MIAHLKGQLAYKSPEYTIVDVNGVGYQVFTPLSTYYALPNLGQTVSLRVHTRVREDELKLFGFLTEEEQTIFQKLITINKVGPRLALGILSGMSPADLFSAVMNNDVARLSTIPGVGKKTAERLTLEMKDKLADLALAMDHQPESAHTEGFYDDALSALVNLGYKKPEAEKALKTIYNQNGKDASLEDLIKESLNIL</sequence>
<accession>A0A382EA65</accession>
<evidence type="ECO:0000259" key="5">
    <source>
        <dbReference type="Pfam" id="PF01330"/>
    </source>
</evidence>
<dbReference type="Pfam" id="PF01330">
    <property type="entry name" value="RuvA_N"/>
    <property type="match status" value="1"/>
</dbReference>
<dbReference type="GO" id="GO:0009378">
    <property type="term" value="F:four-way junction helicase activity"/>
    <property type="evidence" value="ECO:0007669"/>
    <property type="project" value="InterPro"/>
</dbReference>
<name>A0A382EA65_9ZZZZ</name>
<dbReference type="EMBL" id="UINC01043521">
    <property type="protein sequence ID" value="SVB47676.1"/>
    <property type="molecule type" value="Genomic_DNA"/>
</dbReference>
<dbReference type="CDD" id="cd14332">
    <property type="entry name" value="UBA_RuvA_C"/>
    <property type="match status" value="1"/>
</dbReference>
<dbReference type="HAMAP" id="MF_00031">
    <property type="entry name" value="DNA_HJ_migration_RuvA"/>
    <property type="match status" value="1"/>
</dbReference>
<dbReference type="InterPro" id="IPR010994">
    <property type="entry name" value="RuvA_2-like"/>
</dbReference>
<evidence type="ECO:0000313" key="7">
    <source>
        <dbReference type="EMBL" id="SVB47676.1"/>
    </source>
</evidence>
<dbReference type="SUPFAM" id="SSF47781">
    <property type="entry name" value="RuvA domain 2-like"/>
    <property type="match status" value="1"/>
</dbReference>
<dbReference type="SUPFAM" id="SSF46929">
    <property type="entry name" value="DNA helicase RuvA subunit, C-terminal domain"/>
    <property type="match status" value="1"/>
</dbReference>
<evidence type="ECO:0000256" key="3">
    <source>
        <dbReference type="ARBA" id="ARBA00023125"/>
    </source>
</evidence>
<dbReference type="GO" id="GO:0003677">
    <property type="term" value="F:DNA binding"/>
    <property type="evidence" value="ECO:0007669"/>
    <property type="project" value="UniProtKB-KW"/>
</dbReference>
<dbReference type="Pfam" id="PF07499">
    <property type="entry name" value="RuvA_C"/>
    <property type="match status" value="1"/>
</dbReference>
<dbReference type="Gene3D" id="1.10.8.10">
    <property type="entry name" value="DNA helicase RuvA subunit, C-terminal domain"/>
    <property type="match status" value="1"/>
</dbReference>
<feature type="domain" description="DNA helicase Holliday junction RuvA type" evidence="5">
    <location>
        <begin position="1"/>
        <end position="62"/>
    </location>
</feature>
<reference evidence="7" key="1">
    <citation type="submission" date="2018-05" db="EMBL/GenBank/DDBJ databases">
        <authorList>
            <person name="Lanie J.A."/>
            <person name="Ng W.-L."/>
            <person name="Kazmierczak K.M."/>
            <person name="Andrzejewski T.M."/>
            <person name="Davidsen T.M."/>
            <person name="Wayne K.J."/>
            <person name="Tettelin H."/>
            <person name="Glass J.I."/>
            <person name="Rusch D."/>
            <person name="Podicherti R."/>
            <person name="Tsui H.-C.T."/>
            <person name="Winkler M.E."/>
        </authorList>
    </citation>
    <scope>NUCLEOTIDE SEQUENCE</scope>
</reference>
<dbReference type="InterPro" id="IPR036267">
    <property type="entry name" value="RuvA_C_sf"/>
</dbReference>
<keyword evidence="1" id="KW-0963">Cytoplasm</keyword>
<evidence type="ECO:0000256" key="1">
    <source>
        <dbReference type="ARBA" id="ARBA00022490"/>
    </source>
</evidence>
<keyword evidence="3" id="KW-0238">DNA-binding</keyword>
<evidence type="ECO:0000256" key="2">
    <source>
        <dbReference type="ARBA" id="ARBA00022763"/>
    </source>
</evidence>
<gene>
    <name evidence="7" type="ORF">METZ01_LOCUS200530</name>
</gene>
<dbReference type="NCBIfam" id="TIGR00084">
    <property type="entry name" value="ruvA"/>
    <property type="match status" value="1"/>
</dbReference>
<keyword evidence="2" id="KW-0227">DNA damage</keyword>
<dbReference type="InterPro" id="IPR013849">
    <property type="entry name" value="DNA_helicase_Holl-junc_RuvA_I"/>
</dbReference>
<dbReference type="InterPro" id="IPR000085">
    <property type="entry name" value="RuvA"/>
</dbReference>
<dbReference type="GO" id="GO:0009379">
    <property type="term" value="C:Holliday junction helicase complex"/>
    <property type="evidence" value="ECO:0007669"/>
    <property type="project" value="InterPro"/>
</dbReference>
<dbReference type="Gene3D" id="2.40.50.140">
    <property type="entry name" value="Nucleic acid-binding proteins"/>
    <property type="match status" value="1"/>
</dbReference>
<evidence type="ECO:0000259" key="6">
    <source>
        <dbReference type="Pfam" id="PF07499"/>
    </source>
</evidence>
<dbReference type="Gene3D" id="1.10.150.20">
    <property type="entry name" value="5' to 3' exonuclease, C-terminal subdomain"/>
    <property type="match status" value="1"/>
</dbReference>
<dbReference type="GO" id="GO:0006281">
    <property type="term" value="P:DNA repair"/>
    <property type="evidence" value="ECO:0007669"/>
    <property type="project" value="UniProtKB-KW"/>
</dbReference>
<dbReference type="SUPFAM" id="SSF50249">
    <property type="entry name" value="Nucleic acid-binding proteins"/>
    <property type="match status" value="1"/>
</dbReference>
<dbReference type="AlphaFoldDB" id="A0A382EA65"/>
<dbReference type="GO" id="GO:0005524">
    <property type="term" value="F:ATP binding"/>
    <property type="evidence" value="ECO:0007669"/>
    <property type="project" value="InterPro"/>
</dbReference>
<dbReference type="InterPro" id="IPR012340">
    <property type="entry name" value="NA-bd_OB-fold"/>
</dbReference>
<dbReference type="Pfam" id="PF14520">
    <property type="entry name" value="HHH_5"/>
    <property type="match status" value="1"/>
</dbReference>
<feature type="domain" description="Holliday junction DNA helicase RuvA C-terminal" evidence="6">
    <location>
        <begin position="152"/>
        <end position="197"/>
    </location>
</feature>
<protein>
    <recommendedName>
        <fullName evidence="8">DNA helicase Holliday junction RuvA type domain-containing protein</fullName>
    </recommendedName>
</protein>
<dbReference type="InterPro" id="IPR011114">
    <property type="entry name" value="RuvA_C"/>
</dbReference>
<organism evidence="7">
    <name type="scientific">marine metagenome</name>
    <dbReference type="NCBI Taxonomy" id="408172"/>
    <lineage>
        <taxon>unclassified sequences</taxon>
        <taxon>metagenomes</taxon>
        <taxon>ecological metagenomes</taxon>
    </lineage>
</organism>